<dbReference type="PANTHER" id="PTHR33702">
    <property type="entry name" value="BNAA09G40010D PROTEIN"/>
    <property type="match status" value="1"/>
</dbReference>
<dbReference type="Proteomes" id="UP000077755">
    <property type="component" value="Chromosome 1"/>
</dbReference>
<organism evidence="1 2">
    <name type="scientific">Daucus carota subsp. sativus</name>
    <name type="common">Carrot</name>
    <dbReference type="NCBI Taxonomy" id="79200"/>
    <lineage>
        <taxon>Eukaryota</taxon>
        <taxon>Viridiplantae</taxon>
        <taxon>Streptophyta</taxon>
        <taxon>Embryophyta</taxon>
        <taxon>Tracheophyta</taxon>
        <taxon>Spermatophyta</taxon>
        <taxon>Magnoliopsida</taxon>
        <taxon>eudicotyledons</taxon>
        <taxon>Gunneridae</taxon>
        <taxon>Pentapetalae</taxon>
        <taxon>asterids</taxon>
        <taxon>campanulids</taxon>
        <taxon>Apiales</taxon>
        <taxon>Apiaceae</taxon>
        <taxon>Apioideae</taxon>
        <taxon>Scandiceae</taxon>
        <taxon>Daucinae</taxon>
        <taxon>Daucus</taxon>
        <taxon>Daucus sect. Daucus</taxon>
    </lineage>
</organism>
<dbReference type="EMBL" id="CP093343">
    <property type="protein sequence ID" value="WOG83828.1"/>
    <property type="molecule type" value="Genomic_DNA"/>
</dbReference>
<name>A0A166HG55_DAUCS</name>
<dbReference type="PANTHER" id="PTHR33702:SF5">
    <property type="entry name" value="OS01G0308600 PROTEIN"/>
    <property type="match status" value="1"/>
</dbReference>
<keyword evidence="2" id="KW-1185">Reference proteome</keyword>
<dbReference type="AlphaFoldDB" id="A0A166HG55"/>
<evidence type="ECO:0000313" key="2">
    <source>
        <dbReference type="Proteomes" id="UP000077755"/>
    </source>
</evidence>
<reference evidence="1" key="1">
    <citation type="journal article" date="2016" name="Nat. Genet.">
        <title>A high-quality carrot genome assembly provides new insights into carotenoid accumulation and asterid genome evolution.</title>
        <authorList>
            <person name="Iorizzo M."/>
            <person name="Ellison S."/>
            <person name="Senalik D."/>
            <person name="Zeng P."/>
            <person name="Satapoomin P."/>
            <person name="Huang J."/>
            <person name="Bowman M."/>
            <person name="Iovene M."/>
            <person name="Sanseverino W."/>
            <person name="Cavagnaro P."/>
            <person name="Yildiz M."/>
            <person name="Macko-Podgorni A."/>
            <person name="Moranska E."/>
            <person name="Grzebelus E."/>
            <person name="Grzebelus D."/>
            <person name="Ashrafi H."/>
            <person name="Zheng Z."/>
            <person name="Cheng S."/>
            <person name="Spooner D."/>
            <person name="Van Deynze A."/>
            <person name="Simon P."/>
        </authorList>
    </citation>
    <scope>NUCLEOTIDE SEQUENCE</scope>
    <source>
        <tissue evidence="1">Leaf</tissue>
    </source>
</reference>
<dbReference type="OrthoDB" id="1898021at2759"/>
<evidence type="ECO:0000313" key="1">
    <source>
        <dbReference type="EMBL" id="WOG83828.1"/>
    </source>
</evidence>
<dbReference type="KEGG" id="dcr:108194240"/>
<sequence length="149" mass="17165">MEGVSTRVYNGLRGYWRRRGYERISGSGRRRNIPAVELGSGGSTRRKRFWKVKINRKIKIKCFFAAPKKFFSGLRDGYVRMMMRFANSRAVGVSGYGSGFGGQACFATRPIKEYDEKMIVELYKSILMAQNQLVQRDATRFGSEIILRR</sequence>
<gene>
    <name evidence="1" type="ORF">DCAR_0103006</name>
</gene>
<protein>
    <submittedName>
        <fullName evidence="1">Uncharacterized protein</fullName>
    </submittedName>
</protein>
<reference evidence="1" key="2">
    <citation type="submission" date="2022-03" db="EMBL/GenBank/DDBJ databases">
        <title>Draft title - Genomic analysis of global carrot germplasm unveils the trajectory of domestication and the origin of high carotenoid orange carrot.</title>
        <authorList>
            <person name="Iorizzo M."/>
            <person name="Ellison S."/>
            <person name="Senalik D."/>
            <person name="Macko-Podgorni A."/>
            <person name="Grzebelus D."/>
            <person name="Bostan H."/>
            <person name="Rolling W."/>
            <person name="Curaba J."/>
            <person name="Simon P."/>
        </authorList>
    </citation>
    <scope>NUCLEOTIDE SEQUENCE</scope>
    <source>
        <tissue evidence="1">Leaf</tissue>
    </source>
</reference>
<dbReference type="Gramene" id="KZN10210">
    <property type="protein sequence ID" value="KZN10210"/>
    <property type="gene ID" value="DCAR_002866"/>
</dbReference>
<dbReference type="OMA" id="MMMKIAN"/>
<accession>A0A166HG55</accession>
<proteinExistence type="predicted"/>